<name>A0AAN9F0M5_CROPI</name>
<accession>A0AAN9F0M5</accession>
<feature type="region of interest" description="Disordered" evidence="1">
    <location>
        <begin position="409"/>
        <end position="442"/>
    </location>
</feature>
<feature type="compositionally biased region" description="Polar residues" evidence="1">
    <location>
        <begin position="1101"/>
        <end position="1114"/>
    </location>
</feature>
<feature type="compositionally biased region" description="Low complexity" evidence="1">
    <location>
        <begin position="81"/>
        <end position="95"/>
    </location>
</feature>
<keyword evidence="3" id="KW-1185">Reference proteome</keyword>
<comment type="caution">
    <text evidence="2">The sequence shown here is derived from an EMBL/GenBank/DDBJ whole genome shotgun (WGS) entry which is preliminary data.</text>
</comment>
<feature type="compositionally biased region" description="Basic and acidic residues" evidence="1">
    <location>
        <begin position="168"/>
        <end position="178"/>
    </location>
</feature>
<feature type="compositionally biased region" description="Basic and acidic residues" evidence="1">
    <location>
        <begin position="221"/>
        <end position="234"/>
    </location>
</feature>
<sequence>MKMTDAQSGSSHVAKSSAIQPSVTKASQTKLNSGELMSKSYSSPGSGKGMGSSSKDRNIKALVGAVTSDLPLTPIKEERSSGSSQSQNNSLSCSSEHAKTIGTCREDARSSTAMSMSASKIPGGANRNRKSCNGVHGAGLAVLQKDPSSAKTSSRNSPSEKVSPTQTPHEKSPDRPLADHGSNQRLILRLPNTGRSPSRGASGSTFEDPAISCSKASPPAEKNESQDRRVKPKTDCLQTNVSSNLITDACDANGAFTGFEGYKGSTMGDERCAASEDGAKVAETSKHTCSSAGFVSRSGQIYDASISPMNALVESCVKFSEASASVSTPGDDGMNLLAAVAAEEISRSENVSPLASPERMFPAADESSSGNNCKLKHSFETAACTLAQSDGGTTGEHYSETVEPLQLKNDSRHPVVMVPRDASGDGEAMSSSSAEKTGDGRAQMNLSNTDLLQNAEGPCLPPETKKDSSETILPAKKETDADHGEANNSNDQRELGNQWAKGTSSSDSKLLKSRTSSFEEDLKIDHMDEGITENEKLSVSKEVLPSINMVKEVGEKSSDLLSDVGNQNQIIAEKVTCSGISVQRPSPVAENCESILLNKEDVTLPSAASNDLMVSRDINADDMKSGEIEPDKKQMELDSEISAGIKGCVTENLGRKEVLDHCSGLSGPPELATNPGKENEVPRTSECNLEGIKSEAAVEQHASSANPSLTDSGSDTAVKLDFDLNEGFPVDDISQGEILRPEEPITSSAVHVPCALPFPVSSMSASLYASITAASASKGPVVPPESPLQSKEVLGWKGSAATSAFRPAEPRKNAEAPSTTSDIASVDATPIKHARPILEFDLNVADEQSFGDVASQASLESGPHDRSTVGFDLNTVDETPEAGSFFTSKLDVPSLPSKPSLSSGFSNGGSVSRDFDLNNGPGLDEVGTEVPLRSQQMKSTVPFPSAIHGARTNNAEFGNYSSWFPPGNSYSAITVPPLLPGRGEQSYVAGAGAQAQRIMVPTGSTPFGTEIYRGPVLSSSPAVAYPPTTPFPYPGFPFETNFPLSSNSFSGCSTAFMDSSSVGGLCFPTMPSQPVGPGGVVTSAYPRPYVMSLPGGTSNLIPDSRKWGSQSLDLNSGPGGGTDTERRDDRLSSGCIEEKGT</sequence>
<feature type="compositionally biased region" description="Polar residues" evidence="1">
    <location>
        <begin position="500"/>
        <end position="514"/>
    </location>
</feature>
<feature type="region of interest" description="Disordered" evidence="1">
    <location>
        <begin position="1101"/>
        <end position="1141"/>
    </location>
</feature>
<evidence type="ECO:0000313" key="3">
    <source>
        <dbReference type="Proteomes" id="UP001372338"/>
    </source>
</evidence>
<feature type="compositionally biased region" description="Polar residues" evidence="1">
    <location>
        <begin position="193"/>
        <end position="205"/>
    </location>
</feature>
<dbReference type="PANTHER" id="PTHR46548:SF2">
    <property type="entry name" value="BAH DOMAIN-CONTAINING PROTEIN"/>
    <property type="match status" value="1"/>
</dbReference>
<feature type="compositionally biased region" description="Low complexity" evidence="1">
    <location>
        <begin position="110"/>
        <end position="119"/>
    </location>
</feature>
<feature type="region of interest" description="Disordered" evidence="1">
    <location>
        <begin position="452"/>
        <end position="471"/>
    </location>
</feature>
<feature type="compositionally biased region" description="Polar residues" evidence="1">
    <location>
        <begin position="146"/>
        <end position="167"/>
    </location>
</feature>
<protein>
    <submittedName>
        <fullName evidence="2">Uncharacterized protein</fullName>
    </submittedName>
</protein>
<dbReference type="PANTHER" id="PTHR46548">
    <property type="entry name" value="BAH AND TFIIS DOMAIN-CONTAINING PROTEIN-RELATED"/>
    <property type="match status" value="1"/>
</dbReference>
<dbReference type="AlphaFoldDB" id="A0AAN9F0M5"/>
<feature type="compositionally biased region" description="Basic and acidic residues" evidence="1">
    <location>
        <begin position="1123"/>
        <end position="1141"/>
    </location>
</feature>
<feature type="region of interest" description="Disordered" evidence="1">
    <location>
        <begin position="1"/>
        <end position="235"/>
    </location>
</feature>
<dbReference type="EMBL" id="JAYWIO010000004">
    <property type="protein sequence ID" value="KAK7266180.1"/>
    <property type="molecule type" value="Genomic_DNA"/>
</dbReference>
<evidence type="ECO:0000313" key="2">
    <source>
        <dbReference type="EMBL" id="KAK7266180.1"/>
    </source>
</evidence>
<feature type="compositionally biased region" description="Basic and acidic residues" evidence="1">
    <location>
        <begin position="96"/>
        <end position="109"/>
    </location>
</feature>
<feature type="compositionally biased region" description="Polar residues" evidence="1">
    <location>
        <begin position="1"/>
        <end position="32"/>
    </location>
</feature>
<dbReference type="Proteomes" id="UP001372338">
    <property type="component" value="Unassembled WGS sequence"/>
</dbReference>
<feature type="region of interest" description="Disordered" evidence="1">
    <location>
        <begin position="662"/>
        <end position="684"/>
    </location>
</feature>
<gene>
    <name evidence="2" type="ORF">RIF29_18822</name>
</gene>
<organism evidence="2 3">
    <name type="scientific">Crotalaria pallida</name>
    <name type="common">Smooth rattlebox</name>
    <name type="synonym">Crotalaria striata</name>
    <dbReference type="NCBI Taxonomy" id="3830"/>
    <lineage>
        <taxon>Eukaryota</taxon>
        <taxon>Viridiplantae</taxon>
        <taxon>Streptophyta</taxon>
        <taxon>Embryophyta</taxon>
        <taxon>Tracheophyta</taxon>
        <taxon>Spermatophyta</taxon>
        <taxon>Magnoliopsida</taxon>
        <taxon>eudicotyledons</taxon>
        <taxon>Gunneridae</taxon>
        <taxon>Pentapetalae</taxon>
        <taxon>rosids</taxon>
        <taxon>fabids</taxon>
        <taxon>Fabales</taxon>
        <taxon>Fabaceae</taxon>
        <taxon>Papilionoideae</taxon>
        <taxon>50 kb inversion clade</taxon>
        <taxon>genistoids sensu lato</taxon>
        <taxon>core genistoids</taxon>
        <taxon>Crotalarieae</taxon>
        <taxon>Crotalaria</taxon>
    </lineage>
</organism>
<feature type="region of interest" description="Disordered" evidence="1">
    <location>
        <begin position="801"/>
        <end position="821"/>
    </location>
</feature>
<feature type="region of interest" description="Disordered" evidence="1">
    <location>
        <begin position="477"/>
        <end position="514"/>
    </location>
</feature>
<evidence type="ECO:0000256" key="1">
    <source>
        <dbReference type="SAM" id="MobiDB-lite"/>
    </source>
</evidence>
<feature type="region of interest" description="Disordered" evidence="1">
    <location>
        <begin position="349"/>
        <end position="371"/>
    </location>
</feature>
<reference evidence="2 3" key="1">
    <citation type="submission" date="2024-01" db="EMBL/GenBank/DDBJ databases">
        <title>The genomes of 5 underutilized Papilionoideae crops provide insights into root nodulation and disease resistanc.</title>
        <authorList>
            <person name="Yuan L."/>
        </authorList>
    </citation>
    <scope>NUCLEOTIDE SEQUENCE [LARGE SCALE GENOMIC DNA]</scope>
    <source>
        <strain evidence="2">ZHUSHIDOU_FW_LH</strain>
        <tissue evidence="2">Leaf</tissue>
    </source>
</reference>
<proteinExistence type="predicted"/>
<feature type="region of interest" description="Disordered" evidence="1">
    <location>
        <begin position="898"/>
        <end position="922"/>
    </location>
</feature>